<dbReference type="Gene3D" id="3.10.20.30">
    <property type="match status" value="1"/>
</dbReference>
<dbReference type="InterPro" id="IPR012347">
    <property type="entry name" value="Ferritin-like"/>
</dbReference>
<dbReference type="GO" id="GO:0051537">
    <property type="term" value="F:2 iron, 2 sulfur cluster binding"/>
    <property type="evidence" value="ECO:0007669"/>
    <property type="project" value="InterPro"/>
</dbReference>
<protein>
    <submittedName>
        <fullName evidence="2">Ferredoxin</fullName>
    </submittedName>
</protein>
<dbReference type="EMBL" id="UIDG01000284">
    <property type="protein sequence ID" value="SUS06975.1"/>
    <property type="molecule type" value="Genomic_DNA"/>
</dbReference>
<name>A0A380TEU7_9ZZZZ</name>
<dbReference type="AlphaFoldDB" id="A0A380TEU7"/>
<feature type="domain" description="2Fe-2S ferredoxin-type" evidence="1">
    <location>
        <begin position="2"/>
        <end position="119"/>
    </location>
</feature>
<proteinExistence type="predicted"/>
<dbReference type="CDD" id="cd00207">
    <property type="entry name" value="fer2"/>
    <property type="match status" value="1"/>
</dbReference>
<evidence type="ECO:0000259" key="1">
    <source>
        <dbReference type="PROSITE" id="PS51085"/>
    </source>
</evidence>
<dbReference type="InterPro" id="IPR009078">
    <property type="entry name" value="Ferritin-like_SF"/>
</dbReference>
<dbReference type="SUPFAM" id="SSF54292">
    <property type="entry name" value="2Fe-2S ferredoxin-like"/>
    <property type="match status" value="1"/>
</dbReference>
<dbReference type="PROSITE" id="PS00197">
    <property type="entry name" value="2FE2S_FER_1"/>
    <property type="match status" value="1"/>
</dbReference>
<dbReference type="InterPro" id="IPR012675">
    <property type="entry name" value="Beta-grasp_dom_sf"/>
</dbReference>
<dbReference type="SUPFAM" id="SSF47240">
    <property type="entry name" value="Ferritin-like"/>
    <property type="match status" value="1"/>
</dbReference>
<dbReference type="InterPro" id="IPR006058">
    <property type="entry name" value="2Fe2S_fd_BS"/>
</dbReference>
<gene>
    <name evidence="2" type="ORF">DF3PB_3540006</name>
</gene>
<organism evidence="2">
    <name type="scientific">metagenome</name>
    <dbReference type="NCBI Taxonomy" id="256318"/>
    <lineage>
        <taxon>unclassified sequences</taxon>
        <taxon>metagenomes</taxon>
    </lineage>
</organism>
<evidence type="ECO:0000313" key="2">
    <source>
        <dbReference type="EMBL" id="SUS06975.1"/>
    </source>
</evidence>
<dbReference type="Gene3D" id="1.20.1260.10">
    <property type="match status" value="1"/>
</dbReference>
<accession>A0A380TEU7</accession>
<dbReference type="PROSITE" id="PS51085">
    <property type="entry name" value="2FE2S_FER_2"/>
    <property type="match status" value="1"/>
</dbReference>
<dbReference type="InterPro" id="IPR001041">
    <property type="entry name" value="2Fe-2S_ferredoxin-type"/>
</dbReference>
<reference evidence="2" key="1">
    <citation type="submission" date="2018-07" db="EMBL/GenBank/DDBJ databases">
        <authorList>
            <person name="Quirk P.G."/>
            <person name="Krulwich T.A."/>
        </authorList>
    </citation>
    <scope>NUCLEOTIDE SEQUENCE</scope>
</reference>
<dbReference type="CDD" id="cd01045">
    <property type="entry name" value="Ferritin_like_AB"/>
    <property type="match status" value="1"/>
</dbReference>
<dbReference type="InterPro" id="IPR036010">
    <property type="entry name" value="2Fe-2S_ferredoxin-like_sf"/>
</dbReference>
<sequence>MANVTFHSPVMAKDITVYGVAGERGTLLALAKTHKVPIPFDCGDGECGSCLVEVQYQHKGEPMSLSMQEKEKEVLRQLGKITKEEIENAEVRDMPSRHRLACQYIIRHEDIRVSFEGDQTLPAKKPAMSVSAHTFFGGVQMQNVEMFLAYSIKVEEEAAIHFDELGVAMEACGNEKVAALFHQLARYSRLHWEEAKARAAGKDFERYLPQDHMWPTFETPELTSLWGADPALTKLDALKAALEGERRGFEFYHHVAETAKDPEVRSMAKAFVKEESDHVAILERWIQGEETELKAAGQAGV</sequence>
<dbReference type="Pfam" id="PF00111">
    <property type="entry name" value="Fer2"/>
    <property type="match status" value="1"/>
</dbReference>